<feature type="chain" id="PRO_5003063202" evidence="4">
    <location>
        <begin position="28"/>
        <end position="471"/>
    </location>
</feature>
<dbReference type="SUPFAM" id="SSF53187">
    <property type="entry name" value="Zn-dependent exopeptidases"/>
    <property type="match status" value="1"/>
</dbReference>
<feature type="domain" description="BIG2" evidence="5">
    <location>
        <begin position="224"/>
        <end position="302"/>
    </location>
</feature>
<dbReference type="PANTHER" id="PTHR30404:SF0">
    <property type="entry name" value="N-ACETYLMURAMOYL-L-ALANINE AMIDASE AMIC"/>
    <property type="match status" value="1"/>
</dbReference>
<evidence type="ECO:0000256" key="4">
    <source>
        <dbReference type="SAM" id="SignalP"/>
    </source>
</evidence>
<feature type="compositionally biased region" description="Basic and acidic residues" evidence="2">
    <location>
        <begin position="410"/>
        <end position="423"/>
    </location>
</feature>
<sequence>MNKIVKGLVIAGTLGASLMAFTRTADAKDKDGNIVIVIDPGHGGEDPGSLATTGATESKCNYAIAEVMKKELSKYDGVKVYLTREEDTWMTNMGRAMIAADLNADFLISIHNNSGSDTNTGALAFRSLNSYYAEATNDMCTYILDNLEKTGLKNGGVQTRVSTTYDFEDYYTLIGEGVRAGVPSIIVEHCFLSNPDDAKFISNSDGTLNTENIEKMGKADADAVVTYFKLSEKTAVADNNTEIVLEKGYSVKVSPEESGDVSWYSTSQNVATVDETGYVTAVGEGTTSIVYKTAAGKEGKCTVTVNKPKSISLTGGIDPTFYTTDDEMNKFDKKAVFAYVIYSDGTARKVTPDSVGTVDLAKVGIQDIDIKYGELTGKLRICHNTDSYIPSVTEKASEQETPSESVSSTDNDKPSESVTDGAKETTDNKSFIKEFGLYIIIVAALVVVGIIIMFIEKKKRRRRRNRSRKYL</sequence>
<dbReference type="CDD" id="cd02696">
    <property type="entry name" value="MurNAc-LAA"/>
    <property type="match status" value="1"/>
</dbReference>
<dbReference type="AlphaFoldDB" id="D4RWB3"/>
<dbReference type="Gene3D" id="2.60.40.1080">
    <property type="match status" value="1"/>
</dbReference>
<feature type="region of interest" description="Disordered" evidence="2">
    <location>
        <begin position="393"/>
        <end position="423"/>
    </location>
</feature>
<protein>
    <submittedName>
        <fullName evidence="7">N-acetylmuramoyl-L-alanine amidase</fullName>
        <ecNumber evidence="7">3.5.1.28</ecNumber>
    </submittedName>
</protein>
<dbReference type="eggNOG" id="COG0860">
    <property type="taxonomic scope" value="Bacteria"/>
</dbReference>
<evidence type="ECO:0000256" key="1">
    <source>
        <dbReference type="ARBA" id="ARBA00022801"/>
    </source>
</evidence>
<dbReference type="PANTHER" id="PTHR30404">
    <property type="entry name" value="N-ACETYLMURAMOYL-L-ALANINE AMIDASE"/>
    <property type="match status" value="1"/>
</dbReference>
<dbReference type="EC" id="3.5.1.28" evidence="7"/>
<dbReference type="GeneID" id="98918607"/>
<reference evidence="7 8" key="1">
    <citation type="submission" date="2010-02" db="EMBL/GenBank/DDBJ databases">
        <authorList>
            <person name="Weinstock G."/>
            <person name="Sodergren E."/>
            <person name="Clifton S."/>
            <person name="Fulton L."/>
            <person name="Fulton B."/>
            <person name="Courtney L."/>
            <person name="Fronick C."/>
            <person name="Harrison M."/>
            <person name="Strong C."/>
            <person name="Farmer C."/>
            <person name="Delahaunty K."/>
            <person name="Markovic C."/>
            <person name="Hall O."/>
            <person name="Minx P."/>
            <person name="Tomlinson C."/>
            <person name="Mitreva M."/>
            <person name="Nelson J."/>
            <person name="Hou S."/>
            <person name="Wollam A."/>
            <person name="Pepin K.H."/>
            <person name="Johnson M."/>
            <person name="Bhonagiri V."/>
            <person name="Zhang X."/>
            <person name="Suruliraj S."/>
            <person name="Warren W."/>
            <person name="Chinwalla A."/>
            <person name="Mardis E.R."/>
            <person name="Wilson R.K."/>
        </authorList>
    </citation>
    <scope>NUCLEOTIDE SEQUENCE [LARGE SCALE GENOMIC DNA]</scope>
    <source>
        <strain evidence="7 8">DSM 2876</strain>
    </source>
</reference>
<feature type="signal peptide" evidence="4">
    <location>
        <begin position="1"/>
        <end position="27"/>
    </location>
</feature>
<dbReference type="GO" id="GO:0008745">
    <property type="term" value="F:N-acetylmuramoyl-L-alanine amidase activity"/>
    <property type="evidence" value="ECO:0007669"/>
    <property type="project" value="UniProtKB-EC"/>
</dbReference>
<comment type="caution">
    <text evidence="7">The sequence shown here is derived from an EMBL/GenBank/DDBJ whole genome shotgun (WGS) entry which is preliminary data.</text>
</comment>
<evidence type="ECO:0000256" key="2">
    <source>
        <dbReference type="SAM" id="MobiDB-lite"/>
    </source>
</evidence>
<evidence type="ECO:0000256" key="3">
    <source>
        <dbReference type="SAM" id="Phobius"/>
    </source>
</evidence>
<organism evidence="7 8">
    <name type="scientific">Eshraghiella crossota DSM 2876</name>
    <dbReference type="NCBI Taxonomy" id="511680"/>
    <lineage>
        <taxon>Bacteria</taxon>
        <taxon>Bacillati</taxon>
        <taxon>Bacillota</taxon>
        <taxon>Clostridia</taxon>
        <taxon>Lachnospirales</taxon>
        <taxon>Lachnospiraceae</taxon>
        <taxon>Eshraghiella</taxon>
    </lineage>
</organism>
<dbReference type="GO" id="GO:0030288">
    <property type="term" value="C:outer membrane-bounded periplasmic space"/>
    <property type="evidence" value="ECO:0007669"/>
    <property type="project" value="TreeGrafter"/>
</dbReference>
<evidence type="ECO:0000259" key="5">
    <source>
        <dbReference type="SMART" id="SM00635"/>
    </source>
</evidence>
<dbReference type="Pfam" id="PF02368">
    <property type="entry name" value="Big_2"/>
    <property type="match status" value="1"/>
</dbReference>
<dbReference type="GO" id="GO:0009253">
    <property type="term" value="P:peptidoglycan catabolic process"/>
    <property type="evidence" value="ECO:0007669"/>
    <property type="project" value="InterPro"/>
</dbReference>
<gene>
    <name evidence="7" type="ORF">BUTYVIB_00244</name>
</gene>
<dbReference type="Pfam" id="PF01520">
    <property type="entry name" value="Amidase_3"/>
    <property type="match status" value="1"/>
</dbReference>
<dbReference type="SMART" id="SM00635">
    <property type="entry name" value="BID_2"/>
    <property type="match status" value="1"/>
</dbReference>
<dbReference type="Gene3D" id="3.40.630.40">
    <property type="entry name" value="Zn-dependent exopeptidases"/>
    <property type="match status" value="1"/>
</dbReference>
<keyword evidence="3" id="KW-0812">Transmembrane</keyword>
<keyword evidence="3" id="KW-1133">Transmembrane helix</keyword>
<dbReference type="InterPro" id="IPR008964">
    <property type="entry name" value="Invasin/intimin_cell_adhesion"/>
</dbReference>
<proteinExistence type="predicted"/>
<dbReference type="HOGENOM" id="CLU_579617_0_0_9"/>
<dbReference type="InterPro" id="IPR002508">
    <property type="entry name" value="MurNAc-LAA_cat"/>
</dbReference>
<feature type="compositionally biased region" description="Polar residues" evidence="2">
    <location>
        <begin position="399"/>
        <end position="409"/>
    </location>
</feature>
<evidence type="ECO:0000259" key="6">
    <source>
        <dbReference type="SMART" id="SM00646"/>
    </source>
</evidence>
<keyword evidence="4" id="KW-0732">Signal</keyword>
<accession>D4RWB3</accession>
<dbReference type="SUPFAM" id="SSF49373">
    <property type="entry name" value="Invasin/intimin cell-adhesion fragments"/>
    <property type="match status" value="1"/>
</dbReference>
<evidence type="ECO:0000313" key="7">
    <source>
        <dbReference type="EMBL" id="EFF69730.1"/>
    </source>
</evidence>
<dbReference type="InterPro" id="IPR050695">
    <property type="entry name" value="N-acetylmuramoyl_amidase_3"/>
</dbReference>
<evidence type="ECO:0000313" key="8">
    <source>
        <dbReference type="Proteomes" id="UP000006238"/>
    </source>
</evidence>
<feature type="domain" description="MurNAc-LAA" evidence="6">
    <location>
        <begin position="96"/>
        <end position="225"/>
    </location>
</feature>
<dbReference type="EMBL" id="ABWN01000017">
    <property type="protein sequence ID" value="EFF69730.1"/>
    <property type="molecule type" value="Genomic_DNA"/>
</dbReference>
<feature type="transmembrane region" description="Helical" evidence="3">
    <location>
        <begin position="435"/>
        <end position="455"/>
    </location>
</feature>
<keyword evidence="8" id="KW-1185">Reference proteome</keyword>
<name>D4RWB3_9FIRM</name>
<dbReference type="InterPro" id="IPR003343">
    <property type="entry name" value="Big_2"/>
</dbReference>
<keyword evidence="3" id="KW-0472">Membrane</keyword>
<dbReference type="SMART" id="SM00646">
    <property type="entry name" value="Ami_3"/>
    <property type="match status" value="1"/>
</dbReference>
<dbReference type="Proteomes" id="UP000006238">
    <property type="component" value="Unassembled WGS sequence"/>
</dbReference>
<dbReference type="RefSeq" id="WP_005600919.1">
    <property type="nucleotide sequence ID" value="NZ_GG663519.1"/>
</dbReference>
<keyword evidence="1 7" id="KW-0378">Hydrolase</keyword>
<dbReference type="STRING" id="45851.BHV86_06945"/>